<reference evidence="3 4" key="1">
    <citation type="journal article" date="2015" name="Genome Announc.">
        <title>Draft Genome Sequences of Marine Isolates of Thalassomonas viridans and Thalassomonas actiniarum.</title>
        <authorList>
            <person name="Olonade I."/>
            <person name="van Zyl L.J."/>
            <person name="Trindade M."/>
        </authorList>
    </citation>
    <scope>NUCLEOTIDE SEQUENCE [LARGE SCALE GENOMIC DNA]</scope>
    <source>
        <strain evidence="3 4">A5K-106</strain>
    </source>
</reference>
<feature type="domain" description="HTH cro/C1-type" evidence="2">
    <location>
        <begin position="3"/>
        <end position="56"/>
    </location>
</feature>
<evidence type="ECO:0000256" key="1">
    <source>
        <dbReference type="SAM" id="Phobius"/>
    </source>
</evidence>
<dbReference type="Gene3D" id="1.10.260.40">
    <property type="entry name" value="lambda repressor-like DNA-binding domains"/>
    <property type="match status" value="1"/>
</dbReference>
<protein>
    <submittedName>
        <fullName evidence="3">2TM domain-containing protein</fullName>
    </submittedName>
</protein>
<feature type="transmembrane region" description="Helical" evidence="1">
    <location>
        <begin position="115"/>
        <end position="144"/>
    </location>
</feature>
<sequence length="159" mass="18275">MIVRKLRLQRGWSQEQLAQLSGLSTRTVQRIERGQSAGLESMKSLAAVFEIELTQLQQEKPMDSQTQASTEVSTQEQAAIEYVRGIKDFYTHLSTYVLVVSALFVFNYWTNPSYIWAWWTALGWGIGIISHALAVFEVFNLFGADWEKKQIEKRLGRKL</sequence>
<dbReference type="SUPFAM" id="SSF47413">
    <property type="entry name" value="lambda repressor-like DNA-binding domains"/>
    <property type="match status" value="1"/>
</dbReference>
<proteinExistence type="predicted"/>
<dbReference type="InterPro" id="IPR010982">
    <property type="entry name" value="Lambda_DNA-bd_dom_sf"/>
</dbReference>
<dbReference type="KEGG" id="tact:SG35_004730"/>
<dbReference type="CDD" id="cd00093">
    <property type="entry name" value="HTH_XRE"/>
    <property type="match status" value="1"/>
</dbReference>
<dbReference type="SMART" id="SM00530">
    <property type="entry name" value="HTH_XRE"/>
    <property type="match status" value="1"/>
</dbReference>
<name>A0AAE9YUN7_9GAMM</name>
<dbReference type="InterPro" id="IPR025698">
    <property type="entry name" value="2TM_dom"/>
</dbReference>
<reference evidence="3 4" key="2">
    <citation type="journal article" date="2022" name="Mar. Drugs">
        <title>Bioassay-Guided Fractionation Leads to the Detection of Cholic Acid Generated by the Rare Thalassomonas sp.</title>
        <authorList>
            <person name="Pheiffer F."/>
            <person name="Schneider Y.K."/>
            <person name="Hansen E.H."/>
            <person name="Andersen J.H."/>
            <person name="Isaksson J."/>
            <person name="Busche T."/>
            <person name="R C."/>
            <person name="Kalinowski J."/>
            <person name="Zyl L.V."/>
            <person name="Trindade M."/>
        </authorList>
    </citation>
    <scope>NUCLEOTIDE SEQUENCE [LARGE SCALE GENOMIC DNA]</scope>
    <source>
        <strain evidence="3 4">A5K-106</strain>
    </source>
</reference>
<dbReference type="Proteomes" id="UP000032568">
    <property type="component" value="Chromosome"/>
</dbReference>
<dbReference type="Pfam" id="PF13239">
    <property type="entry name" value="2TM"/>
    <property type="match status" value="1"/>
</dbReference>
<evidence type="ECO:0000259" key="2">
    <source>
        <dbReference type="PROSITE" id="PS50943"/>
    </source>
</evidence>
<keyword evidence="1" id="KW-0812">Transmembrane</keyword>
<organism evidence="3 4">
    <name type="scientific">Thalassomonas actiniarum</name>
    <dbReference type="NCBI Taxonomy" id="485447"/>
    <lineage>
        <taxon>Bacteria</taxon>
        <taxon>Pseudomonadati</taxon>
        <taxon>Pseudomonadota</taxon>
        <taxon>Gammaproteobacteria</taxon>
        <taxon>Alteromonadales</taxon>
        <taxon>Colwelliaceae</taxon>
        <taxon>Thalassomonas</taxon>
    </lineage>
</organism>
<dbReference type="RefSeq" id="WP_044831803.1">
    <property type="nucleotide sequence ID" value="NZ_CP059735.1"/>
</dbReference>
<keyword evidence="1" id="KW-1133">Transmembrane helix</keyword>
<keyword evidence="1" id="KW-0472">Membrane</keyword>
<dbReference type="GO" id="GO:0003677">
    <property type="term" value="F:DNA binding"/>
    <property type="evidence" value="ECO:0007669"/>
    <property type="project" value="InterPro"/>
</dbReference>
<feature type="transmembrane region" description="Helical" evidence="1">
    <location>
        <begin position="89"/>
        <end position="109"/>
    </location>
</feature>
<dbReference type="PROSITE" id="PS50943">
    <property type="entry name" value="HTH_CROC1"/>
    <property type="match status" value="1"/>
</dbReference>
<gene>
    <name evidence="3" type="ORF">SG35_004730</name>
</gene>
<dbReference type="Pfam" id="PF01381">
    <property type="entry name" value="HTH_3"/>
    <property type="match status" value="1"/>
</dbReference>
<dbReference type="EMBL" id="CP059735">
    <property type="protein sequence ID" value="WDD99971.1"/>
    <property type="molecule type" value="Genomic_DNA"/>
</dbReference>
<evidence type="ECO:0000313" key="4">
    <source>
        <dbReference type="Proteomes" id="UP000032568"/>
    </source>
</evidence>
<dbReference type="AlphaFoldDB" id="A0AAE9YUN7"/>
<dbReference type="InterPro" id="IPR001387">
    <property type="entry name" value="Cro/C1-type_HTH"/>
</dbReference>
<keyword evidence="4" id="KW-1185">Reference proteome</keyword>
<accession>A0AAE9YUN7</accession>
<evidence type="ECO:0000313" key="3">
    <source>
        <dbReference type="EMBL" id="WDD99971.1"/>
    </source>
</evidence>